<dbReference type="PRINTS" id="PR01099">
    <property type="entry name" value="HYETHTZKNASE"/>
</dbReference>
<dbReference type="OrthoDB" id="9778146at2"/>
<reference evidence="12 13" key="1">
    <citation type="submission" date="2016-11" db="EMBL/GenBank/DDBJ databases">
        <authorList>
            <person name="Jaros S."/>
            <person name="Januszkiewicz K."/>
            <person name="Wedrychowicz H."/>
        </authorList>
    </citation>
    <scope>NUCLEOTIDE SEQUENCE [LARGE SCALE GENOMIC DNA]</scope>
    <source>
        <strain evidence="12 13">DSM 13106</strain>
    </source>
</reference>
<keyword evidence="8 11" id="KW-0067">ATP-binding</keyword>
<name>A0A1M5WI31_9FIRM</name>
<dbReference type="HAMAP" id="MF_00228">
    <property type="entry name" value="Thz_kinase"/>
    <property type="match status" value="1"/>
</dbReference>
<dbReference type="AlphaFoldDB" id="A0A1M5WI31"/>
<dbReference type="EMBL" id="FQXR01000005">
    <property type="protein sequence ID" value="SHH86864.1"/>
    <property type="molecule type" value="Genomic_DNA"/>
</dbReference>
<keyword evidence="5 11" id="KW-0479">Metal-binding</keyword>
<comment type="cofactor">
    <cofactor evidence="2 11">
        <name>Mg(2+)</name>
        <dbReference type="ChEBI" id="CHEBI:18420"/>
    </cofactor>
</comment>
<evidence type="ECO:0000313" key="12">
    <source>
        <dbReference type="EMBL" id="SHH86864.1"/>
    </source>
</evidence>
<sequence>MDIDTIGELSNKIKQEKPLVHLISNSVTSNDCANIVLAMGASPIMAMDSREVEEVVSKAKALVLNIGTIEKDVARSMILAGKKANSLNIPVVLDPVGVGISKLRQNIVREILENVHIAIIKGNQAEIKILYGLRANFKGVDSEDNDSIEFMAEISQDLSKKTNSVVAVTGKVDVISSLDETIYLYNGHEMLRSITGTGCMGTALVGVFSSVTDNVLNAAVAGIYSLNRAGEIAYEKTKSFGGGSGSFKANLIDAVYKTYEKQ</sequence>
<dbReference type="EC" id="2.7.1.50" evidence="11"/>
<evidence type="ECO:0000256" key="1">
    <source>
        <dbReference type="ARBA" id="ARBA00001771"/>
    </source>
</evidence>
<evidence type="ECO:0000256" key="10">
    <source>
        <dbReference type="ARBA" id="ARBA00022977"/>
    </source>
</evidence>
<organism evidence="12 13">
    <name type="scientific">Sporanaerobacter acetigenes DSM 13106</name>
    <dbReference type="NCBI Taxonomy" id="1123281"/>
    <lineage>
        <taxon>Bacteria</taxon>
        <taxon>Bacillati</taxon>
        <taxon>Bacillota</taxon>
        <taxon>Tissierellia</taxon>
        <taxon>Tissierellales</taxon>
        <taxon>Sporanaerobacteraceae</taxon>
        <taxon>Sporanaerobacter</taxon>
    </lineage>
</organism>
<dbReference type="GO" id="GO:0009228">
    <property type="term" value="P:thiamine biosynthetic process"/>
    <property type="evidence" value="ECO:0007669"/>
    <property type="project" value="UniProtKB-KW"/>
</dbReference>
<evidence type="ECO:0000256" key="6">
    <source>
        <dbReference type="ARBA" id="ARBA00022741"/>
    </source>
</evidence>
<dbReference type="Gene3D" id="3.40.1190.20">
    <property type="match status" value="1"/>
</dbReference>
<gene>
    <name evidence="11" type="primary">thiM</name>
    <name evidence="12" type="ORF">SAMN02745180_01238</name>
</gene>
<dbReference type="NCBIfam" id="TIGR00694">
    <property type="entry name" value="thiM"/>
    <property type="match status" value="1"/>
</dbReference>
<dbReference type="CDD" id="cd01170">
    <property type="entry name" value="THZ_kinase"/>
    <property type="match status" value="1"/>
</dbReference>
<evidence type="ECO:0000256" key="2">
    <source>
        <dbReference type="ARBA" id="ARBA00001946"/>
    </source>
</evidence>
<evidence type="ECO:0000256" key="11">
    <source>
        <dbReference type="HAMAP-Rule" id="MF_00228"/>
    </source>
</evidence>
<dbReference type="Pfam" id="PF02110">
    <property type="entry name" value="HK"/>
    <property type="match status" value="1"/>
</dbReference>
<dbReference type="GO" id="GO:0000287">
    <property type="term" value="F:magnesium ion binding"/>
    <property type="evidence" value="ECO:0007669"/>
    <property type="project" value="UniProtKB-UniRule"/>
</dbReference>
<dbReference type="GO" id="GO:0005524">
    <property type="term" value="F:ATP binding"/>
    <property type="evidence" value="ECO:0007669"/>
    <property type="project" value="UniProtKB-UniRule"/>
</dbReference>
<feature type="binding site" evidence="11">
    <location>
        <position position="196"/>
    </location>
    <ligand>
        <name>substrate</name>
    </ligand>
</feature>
<feature type="binding site" evidence="11">
    <location>
        <position position="121"/>
    </location>
    <ligand>
        <name>ATP</name>
        <dbReference type="ChEBI" id="CHEBI:30616"/>
    </ligand>
</feature>
<feature type="binding site" evidence="11">
    <location>
        <position position="45"/>
    </location>
    <ligand>
        <name>substrate</name>
    </ligand>
</feature>
<accession>A0A1M5WI31</accession>
<evidence type="ECO:0000256" key="3">
    <source>
        <dbReference type="ARBA" id="ARBA00004868"/>
    </source>
</evidence>
<dbReference type="InterPro" id="IPR029056">
    <property type="entry name" value="Ribokinase-like"/>
</dbReference>
<feature type="binding site" evidence="11">
    <location>
        <position position="169"/>
    </location>
    <ligand>
        <name>ATP</name>
        <dbReference type="ChEBI" id="CHEBI:30616"/>
    </ligand>
</feature>
<dbReference type="SUPFAM" id="SSF53613">
    <property type="entry name" value="Ribokinase-like"/>
    <property type="match status" value="1"/>
</dbReference>
<comment type="catalytic activity">
    <reaction evidence="1 11">
        <text>5-(2-hydroxyethyl)-4-methylthiazole + ATP = 4-methyl-5-(2-phosphooxyethyl)-thiazole + ADP + H(+)</text>
        <dbReference type="Rhea" id="RHEA:24212"/>
        <dbReference type="ChEBI" id="CHEBI:15378"/>
        <dbReference type="ChEBI" id="CHEBI:17957"/>
        <dbReference type="ChEBI" id="CHEBI:30616"/>
        <dbReference type="ChEBI" id="CHEBI:58296"/>
        <dbReference type="ChEBI" id="CHEBI:456216"/>
        <dbReference type="EC" id="2.7.1.50"/>
    </reaction>
</comment>
<comment type="similarity">
    <text evidence="11">Belongs to the Thz kinase family.</text>
</comment>
<dbReference type="Proteomes" id="UP000184389">
    <property type="component" value="Unassembled WGS sequence"/>
</dbReference>
<comment type="function">
    <text evidence="11">Catalyzes the phosphorylation of the hydroxyl group of 4-methyl-5-beta-hydroxyethylthiazole (THZ).</text>
</comment>
<protein>
    <recommendedName>
        <fullName evidence="11">Hydroxyethylthiazole kinase</fullName>
        <ecNumber evidence="11">2.7.1.50</ecNumber>
    </recommendedName>
    <alternativeName>
        <fullName evidence="11">4-methyl-5-beta-hydroxyethylthiazole kinase</fullName>
        <shortName evidence="11">TH kinase</shortName>
        <shortName evidence="11">Thz kinase</shortName>
    </alternativeName>
</protein>
<dbReference type="RefSeq" id="WP_132996170.1">
    <property type="nucleotide sequence ID" value="NZ_FQXR01000005.1"/>
</dbReference>
<dbReference type="UniPathway" id="UPA00060">
    <property type="reaction ID" value="UER00139"/>
</dbReference>
<dbReference type="PIRSF" id="PIRSF000513">
    <property type="entry name" value="Thz_kinase"/>
    <property type="match status" value="1"/>
</dbReference>
<evidence type="ECO:0000256" key="8">
    <source>
        <dbReference type="ARBA" id="ARBA00022840"/>
    </source>
</evidence>
<keyword evidence="6 11" id="KW-0547">Nucleotide-binding</keyword>
<dbReference type="GO" id="GO:0009229">
    <property type="term" value="P:thiamine diphosphate biosynthetic process"/>
    <property type="evidence" value="ECO:0007669"/>
    <property type="project" value="UniProtKB-UniRule"/>
</dbReference>
<evidence type="ECO:0000256" key="9">
    <source>
        <dbReference type="ARBA" id="ARBA00022842"/>
    </source>
</evidence>
<evidence type="ECO:0000256" key="5">
    <source>
        <dbReference type="ARBA" id="ARBA00022723"/>
    </source>
</evidence>
<keyword evidence="4 11" id="KW-0808">Transferase</keyword>
<evidence type="ECO:0000256" key="4">
    <source>
        <dbReference type="ARBA" id="ARBA00022679"/>
    </source>
</evidence>
<dbReference type="GO" id="GO:0004417">
    <property type="term" value="F:hydroxyethylthiazole kinase activity"/>
    <property type="evidence" value="ECO:0007669"/>
    <property type="project" value="UniProtKB-UniRule"/>
</dbReference>
<comment type="pathway">
    <text evidence="3 11">Cofactor biosynthesis; thiamine diphosphate biosynthesis; 4-methyl-5-(2-phosphoethyl)-thiazole from 5-(2-hydroxyethyl)-4-methylthiazole: step 1/1.</text>
</comment>
<evidence type="ECO:0000313" key="13">
    <source>
        <dbReference type="Proteomes" id="UP000184389"/>
    </source>
</evidence>
<keyword evidence="9 11" id="KW-0460">Magnesium</keyword>
<keyword evidence="7 11" id="KW-0418">Kinase</keyword>
<dbReference type="NCBIfam" id="NF006830">
    <property type="entry name" value="PRK09355.1"/>
    <property type="match status" value="1"/>
</dbReference>
<dbReference type="STRING" id="1123281.SAMN02745180_01238"/>
<dbReference type="InterPro" id="IPR000417">
    <property type="entry name" value="Hyethyz_kinase"/>
</dbReference>
<evidence type="ECO:0000256" key="7">
    <source>
        <dbReference type="ARBA" id="ARBA00022777"/>
    </source>
</evidence>
<proteinExistence type="inferred from homology"/>
<keyword evidence="13" id="KW-1185">Reference proteome</keyword>
<keyword evidence="10 11" id="KW-0784">Thiamine biosynthesis</keyword>